<keyword evidence="6" id="KW-1185">Reference proteome</keyword>
<proteinExistence type="inferred from homology"/>
<keyword evidence="5" id="KW-0808">Transferase</keyword>
<dbReference type="InterPro" id="IPR015424">
    <property type="entry name" value="PyrdxlP-dep_Trfase"/>
</dbReference>
<comment type="caution">
    <text evidence="5">The sequence shown here is derived from an EMBL/GenBank/DDBJ whole genome shotgun (WGS) entry which is preliminary data.</text>
</comment>
<dbReference type="RefSeq" id="WP_141609279.1">
    <property type="nucleotide sequence ID" value="NZ_VIGC02000007.1"/>
</dbReference>
<reference evidence="5 6" key="1">
    <citation type="submission" date="2019-06" db="EMBL/GenBank/DDBJ databases">
        <title>Genome sequence of Litorilinea aerophila BAA-2444.</title>
        <authorList>
            <person name="Maclea K.S."/>
            <person name="Maurais E.G."/>
            <person name="Iannazzi L.C."/>
        </authorList>
    </citation>
    <scope>NUCLEOTIDE SEQUENCE [LARGE SCALE GENOMIC DNA]</scope>
    <source>
        <strain evidence="5 6">ATCC BAA-2444</strain>
    </source>
</reference>
<dbReference type="GO" id="GO:0004125">
    <property type="term" value="F:L-seryl-tRNA(Sec) selenium transferase activity"/>
    <property type="evidence" value="ECO:0007669"/>
    <property type="project" value="TreeGrafter"/>
</dbReference>
<evidence type="ECO:0000256" key="2">
    <source>
        <dbReference type="ARBA" id="ARBA00022898"/>
    </source>
</evidence>
<evidence type="ECO:0000313" key="6">
    <source>
        <dbReference type="Proteomes" id="UP000317371"/>
    </source>
</evidence>
<accession>A0A540VIE0</accession>
<dbReference type="Gene3D" id="3.40.640.10">
    <property type="entry name" value="Type I PLP-dependent aspartate aminotransferase-like (Major domain)"/>
    <property type="match status" value="1"/>
</dbReference>
<evidence type="ECO:0000256" key="3">
    <source>
        <dbReference type="ARBA" id="ARBA00044507"/>
    </source>
</evidence>
<dbReference type="InterPro" id="IPR018319">
    <property type="entry name" value="SelA-like"/>
</dbReference>
<dbReference type="EMBL" id="VIGC01000007">
    <property type="protein sequence ID" value="TQE96537.1"/>
    <property type="molecule type" value="Genomic_DNA"/>
</dbReference>
<dbReference type="GO" id="GO:0008483">
    <property type="term" value="F:transaminase activity"/>
    <property type="evidence" value="ECO:0007669"/>
    <property type="project" value="UniProtKB-KW"/>
</dbReference>
<dbReference type="InterPro" id="IPR015421">
    <property type="entry name" value="PyrdxlP-dep_Trfase_major"/>
</dbReference>
<feature type="modified residue" description="N6-(pyridoxal phosphate)lysine" evidence="4">
    <location>
        <position position="218"/>
    </location>
</feature>
<dbReference type="Proteomes" id="UP000317371">
    <property type="component" value="Unassembled WGS sequence"/>
</dbReference>
<sequence length="406" mass="43623">MDQNMDQDLHKTLQLRRVINASGTLTAYGQSAVLPAAAEAACAAMSLFFEMDVLQARASALIARVTGAEAGMVTACASAGITLAVAACMTGTDPARIAQLPDTAGMRDEVLLQMGHAVNYGAPVTQAVRLAGAQVRLVGTVNSTPAALLDTSFTDRTAAALFVVSHHTIQYGYVPLPRFVEIAHGHGVPVVVDAAAEEHMLPKLIATGADLVICSGHKHFRAPTSGLMAGRLDLIQAAYAQNRGIGRGMKVGKEGIVGLMAALEAWEQGYHQAQQEAEQRRIRRMVERLRHLEGIQVREVWPEPDPYPIMRARVTVDPEGAGLNAMALSVLLADGDPTIKVRGHHVEEGYFLIDPFNLSDEEAEFICERIEAIARLPLAEKQAIMQELAGLSSADLWARGGEWPFL</sequence>
<evidence type="ECO:0000256" key="4">
    <source>
        <dbReference type="PIRSR" id="PIRSR618319-50"/>
    </source>
</evidence>
<evidence type="ECO:0000256" key="1">
    <source>
        <dbReference type="ARBA" id="ARBA00001933"/>
    </source>
</evidence>
<dbReference type="AlphaFoldDB" id="A0A540VIE0"/>
<dbReference type="PANTHER" id="PTHR32328:SF0">
    <property type="entry name" value="L-SERYL-TRNA(SEC) SELENIUM TRANSFERASE"/>
    <property type="match status" value="1"/>
</dbReference>
<dbReference type="SUPFAM" id="SSF53383">
    <property type="entry name" value="PLP-dependent transferases"/>
    <property type="match status" value="1"/>
</dbReference>
<protein>
    <submittedName>
        <fullName evidence="5">Aminotransferase class V-fold PLP-dependent enzyme</fullName>
    </submittedName>
</protein>
<comment type="similarity">
    <text evidence="3">Belongs to the SelA family.</text>
</comment>
<dbReference type="PANTHER" id="PTHR32328">
    <property type="entry name" value="L-SERYL-TRNA(SEC) SELENIUM TRANSFERASE"/>
    <property type="match status" value="1"/>
</dbReference>
<evidence type="ECO:0000313" key="5">
    <source>
        <dbReference type="EMBL" id="TQE96537.1"/>
    </source>
</evidence>
<dbReference type="InParanoid" id="A0A540VIE0"/>
<dbReference type="Pfam" id="PF03841">
    <property type="entry name" value="SelA"/>
    <property type="match status" value="1"/>
</dbReference>
<keyword evidence="5" id="KW-0032">Aminotransferase</keyword>
<dbReference type="OrthoDB" id="9803729at2"/>
<gene>
    <name evidence="5" type="ORF">FKZ61_06485</name>
</gene>
<comment type="cofactor">
    <cofactor evidence="1 4">
        <name>pyridoxal 5'-phosphate</name>
        <dbReference type="ChEBI" id="CHEBI:597326"/>
    </cofactor>
</comment>
<name>A0A540VIE0_9CHLR</name>
<keyword evidence="2 4" id="KW-0663">Pyridoxal phosphate</keyword>
<organism evidence="5 6">
    <name type="scientific">Litorilinea aerophila</name>
    <dbReference type="NCBI Taxonomy" id="1204385"/>
    <lineage>
        <taxon>Bacteria</taxon>
        <taxon>Bacillati</taxon>
        <taxon>Chloroflexota</taxon>
        <taxon>Caldilineae</taxon>
        <taxon>Caldilineales</taxon>
        <taxon>Caldilineaceae</taxon>
        <taxon>Litorilinea</taxon>
    </lineage>
</organism>